<keyword evidence="1" id="KW-1133">Transmembrane helix</keyword>
<feature type="transmembrane region" description="Helical" evidence="1">
    <location>
        <begin position="49"/>
        <end position="69"/>
    </location>
</feature>
<dbReference type="AlphaFoldDB" id="A0A5J6Z937"/>
<organism evidence="2 3">
    <name type="scientific">Corynebacterium urogenitale</name>
    <dbReference type="NCBI Taxonomy" id="2487892"/>
    <lineage>
        <taxon>Bacteria</taxon>
        <taxon>Bacillati</taxon>
        <taxon>Actinomycetota</taxon>
        <taxon>Actinomycetes</taxon>
        <taxon>Mycobacteriales</taxon>
        <taxon>Corynebacteriaceae</taxon>
        <taxon>Corynebacterium</taxon>
    </lineage>
</organism>
<dbReference type="KEGG" id="cuo:CUROG_04130"/>
<reference evidence="3" key="1">
    <citation type="submission" date="2019-10" db="EMBL/GenBank/DDBJ databases">
        <title>Complete genome sequence of Corynebacterium urogenitalis DSM 108747, isolated from the genital tract of a cow.</title>
        <authorList>
            <person name="Ruckert C."/>
            <person name="Ballas P."/>
            <person name="Wagener K."/>
            <person name="Drillich M."/>
            <person name="Kaempfer P."/>
            <person name="Busse H.-J."/>
            <person name="Ehling-Schulz M."/>
        </authorList>
    </citation>
    <scope>NUCLEOTIDE SEQUENCE [LARGE SCALE GENOMIC DNA]</scope>
    <source>
        <strain evidence="3">LMM 1652</strain>
    </source>
</reference>
<proteinExistence type="predicted"/>
<feature type="transmembrane region" description="Helical" evidence="1">
    <location>
        <begin position="81"/>
        <end position="102"/>
    </location>
</feature>
<dbReference type="Proteomes" id="UP000326711">
    <property type="component" value="Chromosome"/>
</dbReference>
<protein>
    <submittedName>
        <fullName evidence="2">Uncharacterized protein</fullName>
    </submittedName>
</protein>
<sequence length="105" mass="11151">MAGKLTRMFPESTWTILKSALAAVAGIAGGFAASYGIALLTFYTGLAGLYVPLAIVFIAIALGAAFVIYRRSGFDENRYALVFLIASAVSILFFAFLPQIYLATA</sequence>
<keyword evidence="3" id="KW-1185">Reference proteome</keyword>
<name>A0A5J6Z937_9CORY</name>
<keyword evidence="1" id="KW-0472">Membrane</keyword>
<feature type="transmembrane region" description="Helical" evidence="1">
    <location>
        <begin position="20"/>
        <end position="43"/>
    </location>
</feature>
<keyword evidence="1" id="KW-0812">Transmembrane</keyword>
<evidence type="ECO:0000256" key="1">
    <source>
        <dbReference type="SAM" id="Phobius"/>
    </source>
</evidence>
<accession>A0A5J6Z937</accession>
<dbReference type="EMBL" id="CP045032">
    <property type="protein sequence ID" value="QFQ02205.1"/>
    <property type="molecule type" value="Genomic_DNA"/>
</dbReference>
<evidence type="ECO:0000313" key="2">
    <source>
        <dbReference type="EMBL" id="QFQ02205.1"/>
    </source>
</evidence>
<gene>
    <name evidence="2" type="ORF">CUROG_04130</name>
</gene>
<evidence type="ECO:0000313" key="3">
    <source>
        <dbReference type="Proteomes" id="UP000326711"/>
    </source>
</evidence>